<evidence type="ECO:0000256" key="3">
    <source>
        <dbReference type="ARBA" id="ARBA00022840"/>
    </source>
</evidence>
<evidence type="ECO:0000313" key="6">
    <source>
        <dbReference type="EMBL" id="MCQ4083668.1"/>
    </source>
</evidence>
<reference evidence="6" key="1">
    <citation type="submission" date="2022-06" db="EMBL/GenBank/DDBJ databases">
        <title>Draft genome sequence of Streptomyces sp. RB6PN25 isolated from peat swamp forest in Thailand.</title>
        <authorList>
            <person name="Duangmal K."/>
            <person name="Klaysubun C."/>
        </authorList>
    </citation>
    <scope>NUCLEOTIDE SEQUENCE</scope>
    <source>
        <strain evidence="6">RB6PN25</strain>
    </source>
</reference>
<dbReference type="Proteomes" id="UP001057702">
    <property type="component" value="Unassembled WGS sequence"/>
</dbReference>
<keyword evidence="3 5" id="KW-0067">ATP-binding</keyword>
<dbReference type="GO" id="GO:0016874">
    <property type="term" value="F:ligase activity"/>
    <property type="evidence" value="ECO:0007669"/>
    <property type="project" value="UniProtKB-KW"/>
</dbReference>
<comment type="function">
    <text evidence="5">ATP-dependent carboxylate-amine ligase which exhibits weak glutamate--cysteine ligase activity.</text>
</comment>
<dbReference type="EC" id="6.3.2.2" evidence="5"/>
<comment type="catalytic activity">
    <reaction evidence="4 5">
        <text>L-cysteine + L-glutamate + ATP = gamma-L-glutamyl-L-cysteine + ADP + phosphate + H(+)</text>
        <dbReference type="Rhea" id="RHEA:13285"/>
        <dbReference type="ChEBI" id="CHEBI:15378"/>
        <dbReference type="ChEBI" id="CHEBI:29985"/>
        <dbReference type="ChEBI" id="CHEBI:30616"/>
        <dbReference type="ChEBI" id="CHEBI:35235"/>
        <dbReference type="ChEBI" id="CHEBI:43474"/>
        <dbReference type="ChEBI" id="CHEBI:58173"/>
        <dbReference type="ChEBI" id="CHEBI:456216"/>
        <dbReference type="EC" id="6.3.2.2"/>
    </reaction>
</comment>
<evidence type="ECO:0000256" key="4">
    <source>
        <dbReference type="ARBA" id="ARBA00048819"/>
    </source>
</evidence>
<gene>
    <name evidence="6" type="ORF">NGB36_24485</name>
</gene>
<dbReference type="NCBIfam" id="TIGR02050">
    <property type="entry name" value="gshA_cyan_rel"/>
    <property type="match status" value="1"/>
</dbReference>
<dbReference type="PANTHER" id="PTHR36510:SF1">
    <property type="entry name" value="GLUTAMATE--CYSTEINE LIGASE 2-RELATED"/>
    <property type="match status" value="1"/>
</dbReference>
<name>A0ABT1Q148_9ACTN</name>
<sequence>MRSQVEATTGVCTDLGHLAAQVNAGRQLLGAAAHTEGACLVSSGTPVLEGRVDLTNGRRYASIGRAYAGQTADYQVCGCHVHVGVPDRETAVAVVNHLRPWLPTLLALSVNSPFDRGRDSGYASWRILEQARFPGAGVPPWFDSAAACNAEVERLVVCGTLMDHATSFWHARPSPRWPTVEVRAADALGCVWETMLQAALVRALVRTALADLGTGREACRPSDQVAAAAVWSAARYGLSGAAVHPVLERRVPTRRLVAEMIDRIAPALEESGDLRMVRTALARLRARGTGAVRQRRAAAGGLAAVVDMLVAQTSQPDEAHAEVQTGPVRRTMK</sequence>
<keyword evidence="7" id="KW-1185">Reference proteome</keyword>
<evidence type="ECO:0000256" key="5">
    <source>
        <dbReference type="HAMAP-Rule" id="MF_01609"/>
    </source>
</evidence>
<organism evidence="6 7">
    <name type="scientific">Streptomyces humicola</name>
    <dbReference type="NCBI Taxonomy" id="2953240"/>
    <lineage>
        <taxon>Bacteria</taxon>
        <taxon>Bacillati</taxon>
        <taxon>Actinomycetota</taxon>
        <taxon>Actinomycetes</taxon>
        <taxon>Kitasatosporales</taxon>
        <taxon>Streptomycetaceae</taxon>
        <taxon>Streptomyces</taxon>
    </lineage>
</organism>
<dbReference type="Pfam" id="PF04107">
    <property type="entry name" value="GCS2"/>
    <property type="match status" value="1"/>
</dbReference>
<proteinExistence type="inferred from homology"/>
<dbReference type="EMBL" id="JANFNG010000024">
    <property type="protein sequence ID" value="MCQ4083668.1"/>
    <property type="molecule type" value="Genomic_DNA"/>
</dbReference>
<dbReference type="PANTHER" id="PTHR36510">
    <property type="entry name" value="GLUTAMATE--CYSTEINE LIGASE 2-RELATED"/>
    <property type="match status" value="1"/>
</dbReference>
<dbReference type="Gene3D" id="3.30.590.20">
    <property type="match status" value="1"/>
</dbReference>
<dbReference type="InterPro" id="IPR006336">
    <property type="entry name" value="GCS2"/>
</dbReference>
<comment type="similarity">
    <text evidence="5">Belongs to the glutamate--cysteine ligase type 2 family. YbdK subfamily.</text>
</comment>
<evidence type="ECO:0000256" key="1">
    <source>
        <dbReference type="ARBA" id="ARBA00022598"/>
    </source>
</evidence>
<keyword evidence="2 5" id="KW-0547">Nucleotide-binding</keyword>
<dbReference type="InterPro" id="IPR014746">
    <property type="entry name" value="Gln_synth/guanido_kin_cat_dom"/>
</dbReference>
<accession>A0ABT1Q148</accession>
<comment type="caution">
    <text evidence="6">The sequence shown here is derived from an EMBL/GenBank/DDBJ whole genome shotgun (WGS) entry which is preliminary data.</text>
</comment>
<dbReference type="RefSeq" id="WP_372509517.1">
    <property type="nucleotide sequence ID" value="NZ_JANFNG010000024.1"/>
</dbReference>
<evidence type="ECO:0000313" key="7">
    <source>
        <dbReference type="Proteomes" id="UP001057702"/>
    </source>
</evidence>
<protein>
    <recommendedName>
        <fullName evidence="5">Putative glutamate--cysteine ligase 2</fullName>
        <ecNumber evidence="5">6.3.2.2</ecNumber>
    </recommendedName>
    <alternativeName>
        <fullName evidence="5">Gamma-glutamylcysteine synthetase 2</fullName>
        <shortName evidence="5">GCS 2</shortName>
        <shortName evidence="5">Gamma-GCS 2</shortName>
    </alternativeName>
</protein>
<dbReference type="HAMAP" id="MF_01609">
    <property type="entry name" value="Glu_cys_ligase_2"/>
    <property type="match status" value="1"/>
</dbReference>
<dbReference type="SUPFAM" id="SSF55931">
    <property type="entry name" value="Glutamine synthetase/guanido kinase"/>
    <property type="match status" value="1"/>
</dbReference>
<dbReference type="InterPro" id="IPR050141">
    <property type="entry name" value="GCL_type2/YbdK_subfam"/>
</dbReference>
<keyword evidence="1 5" id="KW-0436">Ligase</keyword>
<evidence type="ECO:0000256" key="2">
    <source>
        <dbReference type="ARBA" id="ARBA00022741"/>
    </source>
</evidence>
<dbReference type="InterPro" id="IPR011793">
    <property type="entry name" value="YbdK"/>
</dbReference>